<gene>
    <name evidence="3" type="ORF">IP93_01838</name>
</gene>
<keyword evidence="2" id="KW-0812">Transmembrane</keyword>
<feature type="transmembrane region" description="Helical" evidence="2">
    <location>
        <begin position="128"/>
        <end position="146"/>
    </location>
</feature>
<evidence type="ECO:0000256" key="1">
    <source>
        <dbReference type="SAM" id="MobiDB-lite"/>
    </source>
</evidence>
<feature type="transmembrane region" description="Helical" evidence="2">
    <location>
        <begin position="87"/>
        <end position="108"/>
    </location>
</feature>
<evidence type="ECO:0000313" key="3">
    <source>
        <dbReference type="EMBL" id="TWI10260.1"/>
    </source>
</evidence>
<dbReference type="OrthoDB" id="6024775at2"/>
<protein>
    <submittedName>
        <fullName evidence="3">Uncharacterized protein</fullName>
    </submittedName>
</protein>
<keyword evidence="2" id="KW-1133">Transmembrane helix</keyword>
<sequence length="154" mass="16790">MNTGPRDTPPTDDARREAEWQAQEQALRDERTGAPSQAGDARRAEYRLIGRALRHPPLDPVPYDFARTLAARVSRVPDSDDRLERMLLRVLVGVMVVAGAVIGTVYGAAWWPAVTAALPLPAGELPRWLLALAACAGTTWLLGQVLRSETPFPA</sequence>
<evidence type="ECO:0000313" key="4">
    <source>
        <dbReference type="Proteomes" id="UP000316471"/>
    </source>
</evidence>
<accession>A0A562LRK2</accession>
<name>A0A562LRK2_9GAMM</name>
<keyword evidence="2" id="KW-0472">Membrane</keyword>
<reference evidence="3 4" key="1">
    <citation type="journal article" date="2015" name="Stand. Genomic Sci.">
        <title>Genomic Encyclopedia of Bacterial and Archaeal Type Strains, Phase III: the genomes of soil and plant-associated and newly described type strains.</title>
        <authorList>
            <person name="Whitman W.B."/>
            <person name="Woyke T."/>
            <person name="Klenk H.P."/>
            <person name="Zhou Y."/>
            <person name="Lilburn T.G."/>
            <person name="Beck B.J."/>
            <person name="De Vos P."/>
            <person name="Vandamme P."/>
            <person name="Eisen J.A."/>
            <person name="Garrity G."/>
            <person name="Hugenholtz P."/>
            <person name="Kyrpides N.C."/>
        </authorList>
    </citation>
    <scope>NUCLEOTIDE SEQUENCE [LARGE SCALE GENOMIC DNA]</scope>
    <source>
        <strain evidence="3 4">CGMCC 1.10136</strain>
    </source>
</reference>
<feature type="region of interest" description="Disordered" evidence="1">
    <location>
        <begin position="1"/>
        <end position="41"/>
    </location>
</feature>
<evidence type="ECO:0000256" key="2">
    <source>
        <dbReference type="SAM" id="Phobius"/>
    </source>
</evidence>
<dbReference type="RefSeq" id="WP_144814772.1">
    <property type="nucleotide sequence ID" value="NZ_VLKP01000007.1"/>
</dbReference>
<proteinExistence type="predicted"/>
<keyword evidence="4" id="KW-1185">Reference proteome</keyword>
<organism evidence="3 4">
    <name type="scientific">Aerolutibacter ruishenii</name>
    <dbReference type="NCBI Taxonomy" id="686800"/>
    <lineage>
        <taxon>Bacteria</taxon>
        <taxon>Pseudomonadati</taxon>
        <taxon>Pseudomonadota</taxon>
        <taxon>Gammaproteobacteria</taxon>
        <taxon>Lysobacterales</taxon>
        <taxon>Lysobacteraceae</taxon>
        <taxon>Aerolutibacter</taxon>
    </lineage>
</organism>
<comment type="caution">
    <text evidence="3">The sequence shown here is derived from an EMBL/GenBank/DDBJ whole genome shotgun (WGS) entry which is preliminary data.</text>
</comment>
<dbReference type="EMBL" id="VLKP01000007">
    <property type="protein sequence ID" value="TWI10260.1"/>
    <property type="molecule type" value="Genomic_DNA"/>
</dbReference>
<dbReference type="AlphaFoldDB" id="A0A562LRK2"/>
<dbReference type="Proteomes" id="UP000316471">
    <property type="component" value="Unassembled WGS sequence"/>
</dbReference>